<keyword evidence="3" id="KW-0663">Pyridoxal phosphate</keyword>
<organism evidence="7 8">
    <name type="scientific">Bacteroides sedimenti</name>
    <dbReference type="NCBI Taxonomy" id="2136147"/>
    <lineage>
        <taxon>Bacteria</taxon>
        <taxon>Pseudomonadati</taxon>
        <taxon>Bacteroidota</taxon>
        <taxon>Bacteroidia</taxon>
        <taxon>Bacteroidales</taxon>
        <taxon>Bacteroidaceae</taxon>
        <taxon>Bacteroides</taxon>
    </lineage>
</organism>
<comment type="cofactor">
    <cofactor evidence="1">
        <name>pyridoxal 5'-phosphate</name>
        <dbReference type="ChEBI" id="CHEBI:597326"/>
    </cofactor>
</comment>
<reference evidence="7 8" key="1">
    <citation type="submission" date="2023-04" db="EMBL/GenBank/DDBJ databases">
        <title>Draft genome sequence of acteroides sedimenti strain YN3PY1.</title>
        <authorList>
            <person name="Yoshida N."/>
        </authorList>
    </citation>
    <scope>NUCLEOTIDE SEQUENCE [LARGE SCALE GENOMIC DNA]</scope>
    <source>
        <strain evidence="7 8">YN3PY1</strain>
    </source>
</reference>
<dbReference type="PANTHER" id="PTHR43525">
    <property type="entry name" value="PROTEIN MALY"/>
    <property type="match status" value="1"/>
</dbReference>
<dbReference type="InterPro" id="IPR015422">
    <property type="entry name" value="PyrdxlP-dep_Trfase_small"/>
</dbReference>
<dbReference type="Pfam" id="PF00155">
    <property type="entry name" value="Aminotran_1_2"/>
    <property type="match status" value="1"/>
</dbReference>
<protein>
    <recommendedName>
        <fullName evidence="2">cysteine-S-conjugate beta-lyase</fullName>
        <ecNumber evidence="2">4.4.1.13</ecNumber>
    </recommendedName>
</protein>
<dbReference type="EMBL" id="AP028055">
    <property type="protein sequence ID" value="BEH00562.1"/>
    <property type="molecule type" value="Genomic_DNA"/>
</dbReference>
<dbReference type="InterPro" id="IPR015421">
    <property type="entry name" value="PyrdxlP-dep_Trfase_major"/>
</dbReference>
<dbReference type="Gene3D" id="3.90.1150.10">
    <property type="entry name" value="Aspartate Aminotransferase, domain 1"/>
    <property type="match status" value="1"/>
</dbReference>
<name>A0ABN6ZG04_9BACE</name>
<feature type="domain" description="Aminotransferase class I/classII large" evidence="6">
    <location>
        <begin position="72"/>
        <end position="380"/>
    </location>
</feature>
<sequence length="392" mass="44644">MKYNFDEVIDRAGTDALKVDAVKPRWGRDDLLPLWVADMDFRTAPFILDAIRQRCENGILGYTCKPVSYYHAIEKWLLNRFDWSVSKEQISFTPGIVPGIAFVLNCFTKPGDKVLVQTPVYHPFFLVTEHNNREVVYNPLVLENGQYRMNLEHFKEVIKGCKLFILCNPHNPGGRVWSKEELSAIAEICYDNGTLVLSDEIHADLTLPGFKHTPFAKVSEKARLNSIVFMSPSKAFNMPGLSSSYCIIENNEIRKKFHNYLSASELSEGHVFAFISVAAAYEQGTDWLNQLLDYIQKNIDYVDNYLQKNMPRIKIIRPQASYLIFLDCQELGLSQPELVDFFVDKAHLALNDGAMFGKEGTGFMRLNAGCPRSILQKALGQLETAYKEQFGK</sequence>
<evidence type="ECO:0000256" key="5">
    <source>
        <dbReference type="ARBA" id="ARBA00037974"/>
    </source>
</evidence>
<dbReference type="CDD" id="cd00609">
    <property type="entry name" value="AAT_like"/>
    <property type="match status" value="1"/>
</dbReference>
<accession>A0ABN6ZG04</accession>
<gene>
    <name evidence="7" type="ORF">BSYN_28260</name>
</gene>
<dbReference type="InterPro" id="IPR027619">
    <property type="entry name" value="C-S_lyase_PatB-like"/>
</dbReference>
<evidence type="ECO:0000256" key="1">
    <source>
        <dbReference type="ARBA" id="ARBA00001933"/>
    </source>
</evidence>
<dbReference type="SUPFAM" id="SSF53383">
    <property type="entry name" value="PLP-dependent transferases"/>
    <property type="match status" value="1"/>
</dbReference>
<evidence type="ECO:0000313" key="7">
    <source>
        <dbReference type="EMBL" id="BEH00562.1"/>
    </source>
</evidence>
<proteinExistence type="inferred from homology"/>
<keyword evidence="4" id="KW-0456">Lyase</keyword>
<dbReference type="PANTHER" id="PTHR43525:SF1">
    <property type="entry name" value="PROTEIN MALY"/>
    <property type="match status" value="1"/>
</dbReference>
<comment type="similarity">
    <text evidence="5">Belongs to the class-II pyridoxal-phosphate-dependent aminotransferase family. MalY/PatB cystathionine beta-lyase subfamily.</text>
</comment>
<evidence type="ECO:0000259" key="6">
    <source>
        <dbReference type="Pfam" id="PF00155"/>
    </source>
</evidence>
<evidence type="ECO:0000256" key="4">
    <source>
        <dbReference type="ARBA" id="ARBA00023239"/>
    </source>
</evidence>
<dbReference type="InterPro" id="IPR004839">
    <property type="entry name" value="Aminotransferase_I/II_large"/>
</dbReference>
<dbReference type="Proteomes" id="UP001496674">
    <property type="component" value="Chromosome"/>
</dbReference>
<dbReference type="InterPro" id="IPR015424">
    <property type="entry name" value="PyrdxlP-dep_Trfase"/>
</dbReference>
<evidence type="ECO:0000256" key="2">
    <source>
        <dbReference type="ARBA" id="ARBA00012224"/>
    </source>
</evidence>
<keyword evidence="8" id="KW-1185">Reference proteome</keyword>
<dbReference type="NCBIfam" id="TIGR04350">
    <property type="entry name" value="C_S_lyase_PatB"/>
    <property type="match status" value="1"/>
</dbReference>
<evidence type="ECO:0000313" key="8">
    <source>
        <dbReference type="Proteomes" id="UP001496674"/>
    </source>
</evidence>
<dbReference type="RefSeq" id="WP_353332006.1">
    <property type="nucleotide sequence ID" value="NZ_AP028055.1"/>
</dbReference>
<evidence type="ECO:0000256" key="3">
    <source>
        <dbReference type="ARBA" id="ARBA00022898"/>
    </source>
</evidence>
<dbReference type="InterPro" id="IPR051798">
    <property type="entry name" value="Class-II_PLP-Dep_Aminotrans"/>
</dbReference>
<dbReference type="EC" id="4.4.1.13" evidence="2"/>
<dbReference type="Gene3D" id="3.40.640.10">
    <property type="entry name" value="Type I PLP-dependent aspartate aminotransferase-like (Major domain)"/>
    <property type="match status" value="1"/>
</dbReference>